<dbReference type="Gene3D" id="3.80.30.20">
    <property type="entry name" value="tm_1862 like domain"/>
    <property type="match status" value="1"/>
</dbReference>
<evidence type="ECO:0000259" key="8">
    <source>
        <dbReference type="PROSITE" id="PS51332"/>
    </source>
</evidence>
<evidence type="ECO:0000313" key="10">
    <source>
        <dbReference type="EMBL" id="MBB5330908.1"/>
    </source>
</evidence>
<dbReference type="Pfam" id="PF02310">
    <property type="entry name" value="B12-binding"/>
    <property type="match status" value="1"/>
</dbReference>
<dbReference type="GO" id="GO:0046872">
    <property type="term" value="F:metal ion binding"/>
    <property type="evidence" value="ECO:0007669"/>
    <property type="project" value="UniProtKB-KW"/>
</dbReference>
<dbReference type="CDD" id="cd02068">
    <property type="entry name" value="radical_SAM_B12_BD"/>
    <property type="match status" value="1"/>
</dbReference>
<keyword evidence="3" id="KW-0808">Transferase</keyword>
<dbReference type="InterPro" id="IPR058240">
    <property type="entry name" value="rSAM_sf"/>
</dbReference>
<sequence>MLSKGKVVLFYPPYDGPPLGAPLCLLALAASLREANFDAVLIDAAIEPNYLSRVECESVDALCVGISVLTGPMIRGAIEVANTIKNQSPWLPIIFGGWHPSLLPDQTLSESFVDMVVRGQGEITLVETVQALAQHRSLNNIAGLSWKSDGRRVHNADRRVEPLDSLPLPAFDLTNFEAYEEISGVRKLAYATSVGCPYACNYCTDMVFYKRRFNALSADRTVAEMIDLVTRYRIDEVALLDSNFPVQLPRALQIARGIIDSGVKFKWTFQASTDFLCRMSEDDVRLLGASGVSHMGFGTESTSDSVLKLMNKRHQRVDEMYETARKAQLGGIRVTFNLIFGYPGETEADRIITFQTMSDIGRQFPNVSFSPNIFTPYPGIPIWPQLRDLGVPEPKNLREWMDMPLGANMLPWLTGNELARLQRMLKYFLLNNQIDRQQNSYSRLRRTVRVIVQTPIRWRLRSSNYSFPWELWLSNISEHIVLRRSLVTGQELPKEPVNAC</sequence>
<reference evidence="10 11" key="1">
    <citation type="submission" date="2020-08" db="EMBL/GenBank/DDBJ databases">
        <title>Genomic Encyclopedia of Type Strains, Phase IV (KMG-V): Genome sequencing to study the core and pangenomes of soil and plant-associated prokaryotes.</title>
        <authorList>
            <person name="Whitman W."/>
        </authorList>
    </citation>
    <scope>NUCLEOTIDE SEQUENCE [LARGE SCALE GENOMIC DNA]</scope>
    <source>
        <strain evidence="10 11">X5P2</strain>
    </source>
</reference>
<evidence type="ECO:0000256" key="2">
    <source>
        <dbReference type="ARBA" id="ARBA00022603"/>
    </source>
</evidence>
<dbReference type="CDD" id="cd01335">
    <property type="entry name" value="Radical_SAM"/>
    <property type="match status" value="1"/>
</dbReference>
<dbReference type="InterPro" id="IPR051198">
    <property type="entry name" value="BchE-like"/>
</dbReference>
<dbReference type="PANTHER" id="PTHR43409:SF7">
    <property type="entry name" value="BLL1977 PROTEIN"/>
    <property type="match status" value="1"/>
</dbReference>
<feature type="domain" description="B12-binding" evidence="8">
    <location>
        <begin position="4"/>
        <end position="139"/>
    </location>
</feature>
<organism evidence="10 11">
    <name type="scientific">Tunturiibacter gelidiferens</name>
    <dbReference type="NCBI Taxonomy" id="3069689"/>
    <lineage>
        <taxon>Bacteria</taxon>
        <taxon>Pseudomonadati</taxon>
        <taxon>Acidobacteriota</taxon>
        <taxon>Terriglobia</taxon>
        <taxon>Terriglobales</taxon>
        <taxon>Acidobacteriaceae</taxon>
        <taxon>Tunturiibacter</taxon>
    </lineage>
</organism>
<dbReference type="SUPFAM" id="SSF102114">
    <property type="entry name" value="Radical SAM enzymes"/>
    <property type="match status" value="1"/>
</dbReference>
<dbReference type="Proteomes" id="UP000535182">
    <property type="component" value="Unassembled WGS sequence"/>
</dbReference>
<dbReference type="PROSITE" id="PS51918">
    <property type="entry name" value="RADICAL_SAM"/>
    <property type="match status" value="1"/>
</dbReference>
<dbReference type="InterPro" id="IPR036724">
    <property type="entry name" value="Cobalamin-bd_sf"/>
</dbReference>
<dbReference type="InterPro" id="IPR006638">
    <property type="entry name" value="Elp3/MiaA/NifB-like_rSAM"/>
</dbReference>
<dbReference type="SFLD" id="SFLDS00029">
    <property type="entry name" value="Radical_SAM"/>
    <property type="match status" value="1"/>
</dbReference>
<dbReference type="SFLD" id="SFLDG01082">
    <property type="entry name" value="B12-binding_domain_containing"/>
    <property type="match status" value="1"/>
</dbReference>
<dbReference type="RefSeq" id="WP_183980766.1">
    <property type="nucleotide sequence ID" value="NZ_JACHEB010000012.1"/>
</dbReference>
<dbReference type="SMART" id="SM00729">
    <property type="entry name" value="Elp3"/>
    <property type="match status" value="1"/>
</dbReference>
<dbReference type="GO" id="GO:0051539">
    <property type="term" value="F:4 iron, 4 sulfur cluster binding"/>
    <property type="evidence" value="ECO:0007669"/>
    <property type="project" value="UniProtKB-KW"/>
</dbReference>
<evidence type="ECO:0000256" key="4">
    <source>
        <dbReference type="ARBA" id="ARBA00022691"/>
    </source>
</evidence>
<evidence type="ECO:0000313" key="11">
    <source>
        <dbReference type="Proteomes" id="UP000535182"/>
    </source>
</evidence>
<dbReference type="AlphaFoldDB" id="A0A9X0U5X6"/>
<proteinExistence type="predicted"/>
<evidence type="ECO:0000259" key="9">
    <source>
        <dbReference type="PROSITE" id="PS51918"/>
    </source>
</evidence>
<dbReference type="SFLD" id="SFLDG01123">
    <property type="entry name" value="methyltransferase_(Class_B)"/>
    <property type="match status" value="1"/>
</dbReference>
<dbReference type="Pfam" id="PF04055">
    <property type="entry name" value="Radical_SAM"/>
    <property type="match status" value="1"/>
</dbReference>
<evidence type="ECO:0000256" key="3">
    <source>
        <dbReference type="ARBA" id="ARBA00022679"/>
    </source>
</evidence>
<dbReference type="InterPro" id="IPR034466">
    <property type="entry name" value="Methyltransferase_Class_B"/>
</dbReference>
<evidence type="ECO:0000256" key="5">
    <source>
        <dbReference type="ARBA" id="ARBA00022723"/>
    </source>
</evidence>
<dbReference type="PANTHER" id="PTHR43409">
    <property type="entry name" value="ANAEROBIC MAGNESIUM-PROTOPORPHYRIN IX MONOMETHYL ESTER CYCLASE-RELATED"/>
    <property type="match status" value="1"/>
</dbReference>
<dbReference type="InterPro" id="IPR007197">
    <property type="entry name" value="rSAM"/>
</dbReference>
<keyword evidence="7" id="KW-0411">Iron-sulfur</keyword>
<dbReference type="EMBL" id="JACHEB010000012">
    <property type="protein sequence ID" value="MBB5330908.1"/>
    <property type="molecule type" value="Genomic_DNA"/>
</dbReference>
<evidence type="ECO:0000256" key="1">
    <source>
        <dbReference type="ARBA" id="ARBA00001966"/>
    </source>
</evidence>
<evidence type="ECO:0000256" key="6">
    <source>
        <dbReference type="ARBA" id="ARBA00023004"/>
    </source>
</evidence>
<dbReference type="GO" id="GO:0031419">
    <property type="term" value="F:cobalamin binding"/>
    <property type="evidence" value="ECO:0007669"/>
    <property type="project" value="InterPro"/>
</dbReference>
<evidence type="ECO:0000256" key="7">
    <source>
        <dbReference type="ARBA" id="ARBA00023014"/>
    </source>
</evidence>
<gene>
    <name evidence="10" type="ORF">HDF14_004545</name>
</gene>
<protein>
    <submittedName>
        <fullName evidence="10">Radical SAM superfamily enzyme YgiQ (UPF0313 family)</fullName>
    </submittedName>
</protein>
<comment type="cofactor">
    <cofactor evidence="1">
        <name>[4Fe-4S] cluster</name>
        <dbReference type="ChEBI" id="CHEBI:49883"/>
    </cofactor>
</comment>
<dbReference type="Gene3D" id="3.40.50.280">
    <property type="entry name" value="Cobalamin-binding domain"/>
    <property type="match status" value="1"/>
</dbReference>
<dbReference type="PROSITE" id="PS51332">
    <property type="entry name" value="B12_BINDING"/>
    <property type="match status" value="1"/>
</dbReference>
<dbReference type="GO" id="GO:0003824">
    <property type="term" value="F:catalytic activity"/>
    <property type="evidence" value="ECO:0007669"/>
    <property type="project" value="InterPro"/>
</dbReference>
<keyword evidence="5" id="KW-0479">Metal-binding</keyword>
<keyword evidence="4" id="KW-0949">S-adenosyl-L-methionine</keyword>
<keyword evidence="6" id="KW-0408">Iron</keyword>
<dbReference type="InterPro" id="IPR023404">
    <property type="entry name" value="rSAM_horseshoe"/>
</dbReference>
<name>A0A9X0U5X6_9BACT</name>
<keyword evidence="2" id="KW-0489">Methyltransferase</keyword>
<dbReference type="SUPFAM" id="SSF52242">
    <property type="entry name" value="Cobalamin (vitamin B12)-binding domain"/>
    <property type="match status" value="1"/>
</dbReference>
<feature type="domain" description="Radical SAM core" evidence="9">
    <location>
        <begin position="182"/>
        <end position="414"/>
    </location>
</feature>
<accession>A0A9X0U5X6</accession>
<keyword evidence="11" id="KW-1185">Reference proteome</keyword>
<dbReference type="InterPro" id="IPR006158">
    <property type="entry name" value="Cobalamin-bd"/>
</dbReference>
<comment type="caution">
    <text evidence="10">The sequence shown here is derived from an EMBL/GenBank/DDBJ whole genome shotgun (WGS) entry which is preliminary data.</text>
</comment>